<dbReference type="AlphaFoldDB" id="A0A2S0N3J8"/>
<sequence length="60" mass="6743">MQAWNSVQVTNEESLHKGRAGTVMRVEKRGDVELVQVRLDESADAPYETEPFDPSELAIL</sequence>
<evidence type="ECO:0008006" key="4">
    <source>
        <dbReference type="Google" id="ProtNLM"/>
    </source>
</evidence>
<dbReference type="KEGG" id="simp:C6571_16835"/>
<reference evidence="2 3" key="1">
    <citation type="submission" date="2018-03" db="EMBL/GenBank/DDBJ databases">
        <title>Genome sequencing of Simplicispira sp.</title>
        <authorList>
            <person name="Kim S.-J."/>
            <person name="Heo J."/>
            <person name="Kwon S.-W."/>
        </authorList>
    </citation>
    <scope>NUCLEOTIDE SEQUENCE [LARGE SCALE GENOMIC DNA]</scope>
    <source>
        <strain evidence="2 3">SC1-8</strain>
    </source>
</reference>
<organism evidence="2 3">
    <name type="scientific">Simplicispira suum</name>
    <dbReference type="NCBI Taxonomy" id="2109915"/>
    <lineage>
        <taxon>Bacteria</taxon>
        <taxon>Pseudomonadati</taxon>
        <taxon>Pseudomonadota</taxon>
        <taxon>Betaproteobacteria</taxon>
        <taxon>Burkholderiales</taxon>
        <taxon>Comamonadaceae</taxon>
        <taxon>Simplicispira</taxon>
    </lineage>
</organism>
<keyword evidence="3" id="KW-1185">Reference proteome</keyword>
<evidence type="ECO:0000313" key="3">
    <source>
        <dbReference type="Proteomes" id="UP000239326"/>
    </source>
</evidence>
<name>A0A2S0N3J8_9BURK</name>
<dbReference type="EMBL" id="CP027669">
    <property type="protein sequence ID" value="AVO42738.1"/>
    <property type="molecule type" value="Genomic_DNA"/>
</dbReference>
<evidence type="ECO:0000256" key="1">
    <source>
        <dbReference type="SAM" id="MobiDB-lite"/>
    </source>
</evidence>
<evidence type="ECO:0000313" key="2">
    <source>
        <dbReference type="EMBL" id="AVO42738.1"/>
    </source>
</evidence>
<feature type="compositionally biased region" description="Polar residues" evidence="1">
    <location>
        <begin position="1"/>
        <end position="12"/>
    </location>
</feature>
<proteinExistence type="predicted"/>
<feature type="region of interest" description="Disordered" evidence="1">
    <location>
        <begin position="1"/>
        <end position="22"/>
    </location>
</feature>
<accession>A0A2S0N3J8</accession>
<protein>
    <recommendedName>
        <fullName evidence="4">DUF4926 domain-containing protein</fullName>
    </recommendedName>
</protein>
<dbReference type="RefSeq" id="WP_106447713.1">
    <property type="nucleotide sequence ID" value="NZ_CP027669.1"/>
</dbReference>
<dbReference type="Proteomes" id="UP000239326">
    <property type="component" value="Chromosome"/>
</dbReference>
<gene>
    <name evidence="2" type="ORF">C6571_16835</name>
</gene>